<evidence type="ECO:0000313" key="5">
    <source>
        <dbReference type="Proteomes" id="UP001182556"/>
    </source>
</evidence>
<dbReference type="PANTHER" id="PTHR36854:SF1">
    <property type="entry name" value="TRANSMEMBRANE PROTEIN"/>
    <property type="match status" value="1"/>
</dbReference>
<organism evidence="4 5">
    <name type="scientific">Papiliotrema laurentii</name>
    <name type="common">Cryptococcus laurentii</name>
    <dbReference type="NCBI Taxonomy" id="5418"/>
    <lineage>
        <taxon>Eukaryota</taxon>
        <taxon>Fungi</taxon>
        <taxon>Dikarya</taxon>
        <taxon>Basidiomycota</taxon>
        <taxon>Agaricomycotina</taxon>
        <taxon>Tremellomycetes</taxon>
        <taxon>Tremellales</taxon>
        <taxon>Rhynchogastremaceae</taxon>
        <taxon>Papiliotrema</taxon>
    </lineage>
</organism>
<keyword evidence="2" id="KW-1133">Transmembrane helix</keyword>
<name>A0AAD9L937_PAPLA</name>
<keyword evidence="2" id="KW-0812">Transmembrane</keyword>
<dbReference type="AlphaFoldDB" id="A0AAD9L937"/>
<dbReference type="EMBL" id="JAODAN010000001">
    <property type="protein sequence ID" value="KAK1927698.1"/>
    <property type="molecule type" value="Genomic_DNA"/>
</dbReference>
<reference evidence="4" key="1">
    <citation type="submission" date="2023-02" db="EMBL/GenBank/DDBJ databases">
        <title>Identification and recombinant expression of a fungal hydrolase from Papiliotrema laurentii that hydrolyzes apple cutin and clears colloidal polyester polyurethane.</title>
        <authorList>
            <consortium name="DOE Joint Genome Institute"/>
            <person name="Roman V.A."/>
            <person name="Bojanowski C."/>
            <person name="Crable B.R."/>
            <person name="Wagner D.N."/>
            <person name="Hung C.S."/>
            <person name="Nadeau L.J."/>
            <person name="Schratz L."/>
            <person name="Haridas S."/>
            <person name="Pangilinan J."/>
            <person name="Lipzen A."/>
            <person name="Na H."/>
            <person name="Yan M."/>
            <person name="Ng V."/>
            <person name="Grigoriev I.V."/>
            <person name="Spatafora J.W."/>
            <person name="Barlow D."/>
            <person name="Biffinger J."/>
            <person name="Kelley-Loughnane N."/>
            <person name="Varaljay V.A."/>
            <person name="Crookes-Goodson W.J."/>
        </authorList>
    </citation>
    <scope>NUCLEOTIDE SEQUENCE</scope>
    <source>
        <strain evidence="4">5307AH</strain>
    </source>
</reference>
<feature type="chain" id="PRO_5042264448" evidence="3">
    <location>
        <begin position="24"/>
        <end position="192"/>
    </location>
</feature>
<evidence type="ECO:0000313" key="4">
    <source>
        <dbReference type="EMBL" id="KAK1927698.1"/>
    </source>
</evidence>
<dbReference type="PANTHER" id="PTHR36854">
    <property type="entry name" value="CHROMOSOME 9, WHOLE GENOME SHOTGUN SEQUENCE"/>
    <property type="match status" value="1"/>
</dbReference>
<evidence type="ECO:0000256" key="3">
    <source>
        <dbReference type="SAM" id="SignalP"/>
    </source>
</evidence>
<evidence type="ECO:0000256" key="1">
    <source>
        <dbReference type="SAM" id="MobiDB-lite"/>
    </source>
</evidence>
<comment type="caution">
    <text evidence="4">The sequence shown here is derived from an EMBL/GenBank/DDBJ whole genome shotgun (WGS) entry which is preliminary data.</text>
</comment>
<dbReference type="Proteomes" id="UP001182556">
    <property type="component" value="Unassembled WGS sequence"/>
</dbReference>
<feature type="compositionally biased region" description="Basic and acidic residues" evidence="1">
    <location>
        <begin position="171"/>
        <end position="181"/>
    </location>
</feature>
<accession>A0AAD9L937</accession>
<evidence type="ECO:0000256" key="2">
    <source>
        <dbReference type="SAM" id="Phobius"/>
    </source>
</evidence>
<keyword evidence="5" id="KW-1185">Reference proteome</keyword>
<proteinExistence type="predicted"/>
<feature type="signal peptide" evidence="3">
    <location>
        <begin position="1"/>
        <end position="23"/>
    </location>
</feature>
<gene>
    <name evidence="4" type="ORF">DB88DRAFT_478917</name>
</gene>
<sequence length="192" mass="21368">MRLSTAFLLSLAALCYLTVPATASMFDSSISYCKCICFQNSTIIPLFRPSDPSKPCLSCTRQFCIDQKLPICKDAQVPELDADVGTGTEGDVEARCFKRDSPRDQIIVTFFVLIIIGLLLFQAIRSKLRQAIEQRGRPTDLREWSEALLPDRLQPFSASIFDRVPGSRRERYAGGDMRESSSGRYAPVSVGS</sequence>
<keyword evidence="2" id="KW-0472">Membrane</keyword>
<feature type="region of interest" description="Disordered" evidence="1">
    <location>
        <begin position="171"/>
        <end position="192"/>
    </location>
</feature>
<feature type="transmembrane region" description="Helical" evidence="2">
    <location>
        <begin position="106"/>
        <end position="124"/>
    </location>
</feature>
<keyword evidence="3" id="KW-0732">Signal</keyword>
<protein>
    <submittedName>
        <fullName evidence="4">Uncharacterized protein</fullName>
    </submittedName>
</protein>